<keyword evidence="3" id="KW-1185">Reference proteome</keyword>
<evidence type="ECO:0000259" key="1">
    <source>
        <dbReference type="SMART" id="SM00587"/>
    </source>
</evidence>
<name>A0AAD7ZME2_DIPPU</name>
<dbReference type="InterPro" id="IPR015897">
    <property type="entry name" value="CHK_kinase-like"/>
</dbReference>
<dbReference type="PANTHER" id="PTHR11012">
    <property type="entry name" value="PROTEIN KINASE-LIKE DOMAIN-CONTAINING"/>
    <property type="match status" value="1"/>
</dbReference>
<organism evidence="2 3">
    <name type="scientific">Diploptera punctata</name>
    <name type="common">Pacific beetle cockroach</name>
    <dbReference type="NCBI Taxonomy" id="6984"/>
    <lineage>
        <taxon>Eukaryota</taxon>
        <taxon>Metazoa</taxon>
        <taxon>Ecdysozoa</taxon>
        <taxon>Arthropoda</taxon>
        <taxon>Hexapoda</taxon>
        <taxon>Insecta</taxon>
        <taxon>Pterygota</taxon>
        <taxon>Neoptera</taxon>
        <taxon>Polyneoptera</taxon>
        <taxon>Dictyoptera</taxon>
        <taxon>Blattodea</taxon>
        <taxon>Blaberoidea</taxon>
        <taxon>Blaberidae</taxon>
        <taxon>Diplopterinae</taxon>
        <taxon>Diploptera</taxon>
    </lineage>
</organism>
<dbReference type="PANTHER" id="PTHR11012:SF56">
    <property type="entry name" value="CHK KINASE-LIKE DOMAIN-CONTAINING PROTEIN-RELATED"/>
    <property type="match status" value="1"/>
</dbReference>
<dbReference type="Proteomes" id="UP001233999">
    <property type="component" value="Unassembled WGS sequence"/>
</dbReference>
<dbReference type="AlphaFoldDB" id="A0AAD7ZME2"/>
<evidence type="ECO:0000313" key="3">
    <source>
        <dbReference type="Proteomes" id="UP001233999"/>
    </source>
</evidence>
<dbReference type="InterPro" id="IPR004119">
    <property type="entry name" value="EcKL"/>
</dbReference>
<comment type="caution">
    <text evidence="2">The sequence shown here is derived from an EMBL/GenBank/DDBJ whole genome shotgun (WGS) entry which is preliminary data.</text>
</comment>
<dbReference type="Pfam" id="PF02958">
    <property type="entry name" value="EcKL"/>
    <property type="match status" value="1"/>
</dbReference>
<accession>A0AAD7ZME2</accession>
<dbReference type="InterPro" id="IPR011009">
    <property type="entry name" value="Kinase-like_dom_sf"/>
</dbReference>
<dbReference type="EMBL" id="JASPKZ010007747">
    <property type="protein sequence ID" value="KAJ9582752.1"/>
    <property type="molecule type" value="Genomic_DNA"/>
</dbReference>
<proteinExistence type="predicted"/>
<sequence length="302" mass="34817">MHKMLQQVFGSNFKPFAPKCYYAHYGSPASVLVFEDLKTEGFRLADRNLGLEMQHTLLCVRTLATYHAASVVLYKKGEDNFEPFNCGVYGKNNTKDLETMFVPVLRDLAVEVGTWPGYERFSGKLHEIADNCTKMMLDGVTRDDNEFNVLAHEDAWINNLMYRYSEDTGEVVDLRLVDFQTCQWISPAIDLQRYLLSSASAEVVQQYEFVLEEYLKVLRDTLKALGHEHLCPTIDHLKQQMKKRAMFGLILGIIVRSVILADSEDFPDVDKIMRNEGKVKFSKLFLEVIRKQLPVLEKNDWI</sequence>
<dbReference type="SMART" id="SM00587">
    <property type="entry name" value="CHK"/>
    <property type="match status" value="1"/>
</dbReference>
<evidence type="ECO:0000313" key="2">
    <source>
        <dbReference type="EMBL" id="KAJ9582752.1"/>
    </source>
</evidence>
<reference evidence="2" key="2">
    <citation type="submission" date="2023-05" db="EMBL/GenBank/DDBJ databases">
        <authorList>
            <person name="Fouks B."/>
        </authorList>
    </citation>
    <scope>NUCLEOTIDE SEQUENCE</scope>
    <source>
        <strain evidence="2">Stay&amp;Tobe</strain>
        <tissue evidence="2">Testes</tissue>
    </source>
</reference>
<protein>
    <recommendedName>
        <fullName evidence="1">CHK kinase-like domain-containing protein</fullName>
    </recommendedName>
</protein>
<dbReference type="SUPFAM" id="SSF56112">
    <property type="entry name" value="Protein kinase-like (PK-like)"/>
    <property type="match status" value="1"/>
</dbReference>
<dbReference type="Gene3D" id="3.90.1200.10">
    <property type="match status" value="1"/>
</dbReference>
<feature type="domain" description="CHK kinase-like" evidence="1">
    <location>
        <begin position="32"/>
        <end position="224"/>
    </location>
</feature>
<gene>
    <name evidence="2" type="ORF">L9F63_022897</name>
</gene>
<reference evidence="2" key="1">
    <citation type="journal article" date="2023" name="IScience">
        <title>Live-bearing cockroach genome reveals convergent evolutionary mechanisms linked to viviparity in insects and beyond.</title>
        <authorList>
            <person name="Fouks B."/>
            <person name="Harrison M.C."/>
            <person name="Mikhailova A.A."/>
            <person name="Marchal E."/>
            <person name="English S."/>
            <person name="Carruthers M."/>
            <person name="Jennings E.C."/>
            <person name="Chiamaka E.L."/>
            <person name="Frigard R.A."/>
            <person name="Pippel M."/>
            <person name="Attardo G.M."/>
            <person name="Benoit J.B."/>
            <person name="Bornberg-Bauer E."/>
            <person name="Tobe S.S."/>
        </authorList>
    </citation>
    <scope>NUCLEOTIDE SEQUENCE</scope>
    <source>
        <strain evidence="2">Stay&amp;Tobe</strain>
    </source>
</reference>